<dbReference type="OrthoDB" id="28779at2157"/>
<keyword evidence="7 8" id="KW-0472">Membrane</keyword>
<dbReference type="eggNOG" id="arCOG02265">
    <property type="taxonomic scope" value="Archaea"/>
</dbReference>
<evidence type="ECO:0000256" key="8">
    <source>
        <dbReference type="RuleBase" id="RU362010"/>
    </source>
</evidence>
<dbReference type="Gene3D" id="1.20.58.340">
    <property type="entry name" value="Magnesium transport protein CorA, transmembrane region"/>
    <property type="match status" value="2"/>
</dbReference>
<comment type="function">
    <text evidence="8">Mediates influx of magnesium ions.</text>
</comment>
<dbReference type="FunFam" id="1.20.58.340:FF:000012">
    <property type="entry name" value="Magnesium transport protein CorA"/>
    <property type="match status" value="1"/>
</dbReference>
<sequence length="357" mass="41444">MRTAERSKIAKLSDKSGLPPGTPVYTGERSPDETKIRIFLYTEENYEEKTVLNLDELKDFSAKTGSKWVIITGLANTQLINDICEFYGMHPLTTEDILNTHQRPKIESFDDYIYIVIKVILPMEDEGIYSEQASIILFKDTIITFLENDDRIFEPLIRRLTASKGRLRKNGNDYLFYAIIDSVVDEYFEIFEIIGERLERIEDSVIISPEPEILEDIYSVRRDLIWLRKSIWPLRDVVAQLSRGEYYLISDNTEIFLRDVHDHLSQISETLETYRDLAAGLLDLYLSGVSNRMNEVMKVLTIIATIFIPLTFIAGLYGMNFSYMPELNHPYAYPGVLLIMLAIAVAMLIYFRKKRWL</sequence>
<name>E1RK58_METP4</name>
<evidence type="ECO:0000313" key="11">
    <source>
        <dbReference type="Proteomes" id="UP000006565"/>
    </source>
</evidence>
<comment type="similarity">
    <text evidence="2 8">Belongs to the CorA metal ion transporter (MIT) (TC 1.A.35) family.</text>
</comment>
<dbReference type="InterPro" id="IPR002523">
    <property type="entry name" value="MgTranspt_CorA/ZnTranspt_ZntB"/>
</dbReference>
<dbReference type="SUPFAM" id="SSF143865">
    <property type="entry name" value="CorA soluble domain-like"/>
    <property type="match status" value="1"/>
</dbReference>
<dbReference type="GO" id="GO:0015095">
    <property type="term" value="F:magnesium ion transmembrane transporter activity"/>
    <property type="evidence" value="ECO:0007669"/>
    <property type="project" value="UniProtKB-UniRule"/>
</dbReference>
<feature type="compositionally biased region" description="Basic and acidic residues" evidence="9">
    <location>
        <begin position="1"/>
        <end position="14"/>
    </location>
</feature>
<dbReference type="AlphaFoldDB" id="E1RK58"/>
<dbReference type="GO" id="GO:0015087">
    <property type="term" value="F:cobalt ion transmembrane transporter activity"/>
    <property type="evidence" value="ECO:0007669"/>
    <property type="project" value="UniProtKB-UniRule"/>
</dbReference>
<dbReference type="Proteomes" id="UP000006565">
    <property type="component" value="Chromosome"/>
</dbReference>
<feature type="transmembrane region" description="Helical" evidence="8">
    <location>
        <begin position="299"/>
        <end position="319"/>
    </location>
</feature>
<reference evidence="10 11" key="1">
    <citation type="journal article" date="2010" name="Stand. Genomic Sci.">
        <title>Complete genome sequence of Methanoplanus petrolearius type strain (SEBR 4847).</title>
        <authorList>
            <person name="Brambilla E."/>
            <person name="Djao O.D."/>
            <person name="Daligault H."/>
            <person name="Lapidus A."/>
            <person name="Lucas S."/>
            <person name="Hammon N."/>
            <person name="Nolan M."/>
            <person name="Tice H."/>
            <person name="Cheng J.F."/>
            <person name="Han C."/>
            <person name="Tapia R."/>
            <person name="Goodwin L."/>
            <person name="Pitluck S."/>
            <person name="Liolios K."/>
            <person name="Ivanova N."/>
            <person name="Mavromatis K."/>
            <person name="Mikhailova N."/>
            <person name="Pati A."/>
            <person name="Chen A."/>
            <person name="Palaniappan K."/>
            <person name="Land M."/>
            <person name="Hauser L."/>
            <person name="Chang Y.J."/>
            <person name="Jeffries C.D."/>
            <person name="Rohde M."/>
            <person name="Spring S."/>
            <person name="Sikorski J."/>
            <person name="Goker M."/>
            <person name="Woyke T."/>
            <person name="Bristow J."/>
            <person name="Eisen J.A."/>
            <person name="Markowitz V."/>
            <person name="Hugenholtz P."/>
            <person name="Kyrpides N.C."/>
            <person name="Klenk H.P."/>
        </authorList>
    </citation>
    <scope>NUCLEOTIDE SEQUENCE [LARGE SCALE GENOMIC DNA]</scope>
    <source>
        <strain evidence="11">DSM 11571 / OCM 486 / SEBR 4847</strain>
    </source>
</reference>
<evidence type="ECO:0000256" key="3">
    <source>
        <dbReference type="ARBA" id="ARBA00022448"/>
    </source>
</evidence>
<keyword evidence="3 8" id="KW-0813">Transport</keyword>
<dbReference type="STRING" id="679926.Mpet_1014"/>
<dbReference type="InterPro" id="IPR045863">
    <property type="entry name" value="CorA_TM1_TM2"/>
</dbReference>
<feature type="region of interest" description="Disordered" evidence="9">
    <location>
        <begin position="1"/>
        <end position="29"/>
    </location>
</feature>
<dbReference type="RefSeq" id="WP_013328959.1">
    <property type="nucleotide sequence ID" value="NC_014507.1"/>
</dbReference>
<dbReference type="GO" id="GO:0000287">
    <property type="term" value="F:magnesium ion binding"/>
    <property type="evidence" value="ECO:0007669"/>
    <property type="project" value="TreeGrafter"/>
</dbReference>
<keyword evidence="4 8" id="KW-1003">Cell membrane</keyword>
<dbReference type="PANTHER" id="PTHR46494:SF1">
    <property type="entry name" value="CORA FAMILY METAL ION TRANSPORTER (EUROFUNG)"/>
    <property type="match status" value="1"/>
</dbReference>
<proteinExistence type="inferred from homology"/>
<dbReference type="InterPro" id="IPR004488">
    <property type="entry name" value="Mg/Co-transport_prot_CorA"/>
</dbReference>
<evidence type="ECO:0000256" key="1">
    <source>
        <dbReference type="ARBA" id="ARBA00004651"/>
    </source>
</evidence>
<evidence type="ECO:0000256" key="4">
    <source>
        <dbReference type="ARBA" id="ARBA00022475"/>
    </source>
</evidence>
<keyword evidence="8" id="KW-0406">Ion transport</keyword>
<organism evidence="10 11">
    <name type="scientific">Methanolacinia petrolearia (strain DSM 11571 / OCM 486 / SEBR 4847)</name>
    <name type="common">Methanoplanus petrolearius</name>
    <dbReference type="NCBI Taxonomy" id="679926"/>
    <lineage>
        <taxon>Archaea</taxon>
        <taxon>Methanobacteriati</taxon>
        <taxon>Methanobacteriota</taxon>
        <taxon>Stenosarchaea group</taxon>
        <taxon>Methanomicrobia</taxon>
        <taxon>Methanomicrobiales</taxon>
        <taxon>Methanomicrobiaceae</taxon>
        <taxon>Methanolacinia</taxon>
    </lineage>
</organism>
<evidence type="ECO:0000256" key="5">
    <source>
        <dbReference type="ARBA" id="ARBA00022692"/>
    </source>
</evidence>
<evidence type="ECO:0000256" key="9">
    <source>
        <dbReference type="SAM" id="MobiDB-lite"/>
    </source>
</evidence>
<dbReference type="HOGENOM" id="CLU_007127_0_0_2"/>
<keyword evidence="6 8" id="KW-1133">Transmembrane helix</keyword>
<dbReference type="GeneID" id="9743478"/>
<evidence type="ECO:0000313" key="10">
    <source>
        <dbReference type="EMBL" id="ADN35781.1"/>
    </source>
</evidence>
<keyword evidence="8" id="KW-0460">Magnesium</keyword>
<dbReference type="CDD" id="cd12828">
    <property type="entry name" value="TmCorA-like_1"/>
    <property type="match status" value="1"/>
</dbReference>
<feature type="transmembrane region" description="Helical" evidence="8">
    <location>
        <begin position="331"/>
        <end position="351"/>
    </location>
</feature>
<dbReference type="GO" id="GO:0005886">
    <property type="term" value="C:plasma membrane"/>
    <property type="evidence" value="ECO:0007669"/>
    <property type="project" value="UniProtKB-SubCell"/>
</dbReference>
<keyword evidence="5 8" id="KW-0812">Transmembrane</keyword>
<dbReference type="GO" id="GO:0050897">
    <property type="term" value="F:cobalt ion binding"/>
    <property type="evidence" value="ECO:0007669"/>
    <property type="project" value="TreeGrafter"/>
</dbReference>
<dbReference type="KEGG" id="mpi:Mpet_1014"/>
<evidence type="ECO:0000256" key="6">
    <source>
        <dbReference type="ARBA" id="ARBA00022989"/>
    </source>
</evidence>
<keyword evidence="11" id="KW-1185">Reference proteome</keyword>
<dbReference type="PANTHER" id="PTHR46494">
    <property type="entry name" value="CORA FAMILY METAL ION TRANSPORTER (EUROFUNG)"/>
    <property type="match status" value="1"/>
</dbReference>
<dbReference type="EMBL" id="CP002117">
    <property type="protein sequence ID" value="ADN35781.1"/>
    <property type="molecule type" value="Genomic_DNA"/>
</dbReference>
<evidence type="ECO:0000256" key="2">
    <source>
        <dbReference type="ARBA" id="ARBA00009765"/>
    </source>
</evidence>
<gene>
    <name evidence="8" type="primary">corA</name>
    <name evidence="10" type="ordered locus">Mpet_1014</name>
</gene>
<dbReference type="Pfam" id="PF01544">
    <property type="entry name" value="CorA"/>
    <property type="match status" value="1"/>
</dbReference>
<dbReference type="NCBIfam" id="TIGR00383">
    <property type="entry name" value="corA"/>
    <property type="match status" value="1"/>
</dbReference>
<protein>
    <recommendedName>
        <fullName evidence="8">Magnesium transport protein CorA</fullName>
    </recommendedName>
</protein>
<comment type="subcellular location">
    <subcellularLocation>
        <location evidence="1">Cell membrane</location>
        <topology evidence="1">Multi-pass membrane protein</topology>
    </subcellularLocation>
    <subcellularLocation>
        <location evidence="8">Membrane</location>
        <topology evidence="8">Multi-pass membrane protein</topology>
    </subcellularLocation>
</comment>
<accession>E1RK58</accession>
<evidence type="ECO:0000256" key="7">
    <source>
        <dbReference type="ARBA" id="ARBA00023136"/>
    </source>
</evidence>
<dbReference type="InterPro" id="IPR045861">
    <property type="entry name" value="CorA_cytoplasmic_dom"/>
</dbReference>
<dbReference type="SUPFAM" id="SSF144083">
    <property type="entry name" value="Magnesium transport protein CorA, transmembrane region"/>
    <property type="match status" value="1"/>
</dbReference>
<dbReference type="Gene3D" id="3.30.460.20">
    <property type="entry name" value="CorA soluble domain-like"/>
    <property type="match status" value="1"/>
</dbReference>